<dbReference type="InterPro" id="IPR045875">
    <property type="entry name" value="NTF2"/>
</dbReference>
<evidence type="ECO:0000313" key="6">
    <source>
        <dbReference type="Proteomes" id="UP001233271"/>
    </source>
</evidence>
<dbReference type="KEGG" id="ccac:CcaHIS019_0206100"/>
<protein>
    <recommendedName>
        <fullName evidence="2 3">Nuclear transport factor 2</fullName>
        <shortName evidence="3">NTF-2</shortName>
    </recommendedName>
</protein>
<dbReference type="Gene3D" id="3.10.450.50">
    <property type="match status" value="1"/>
</dbReference>
<dbReference type="SUPFAM" id="SSF54427">
    <property type="entry name" value="NTF2-like"/>
    <property type="match status" value="1"/>
</dbReference>
<evidence type="ECO:0000313" key="5">
    <source>
        <dbReference type="EMBL" id="BEI89248.1"/>
    </source>
</evidence>
<reference evidence="5" key="1">
    <citation type="journal article" date="2023" name="BMC Genomics">
        <title>Chromosome-level genome assemblies of Cutaneotrichosporon spp. (Trichosporonales, Basidiomycota) reveal imbalanced evolution between nucleotide sequences and chromosome synteny.</title>
        <authorList>
            <person name="Kobayashi Y."/>
            <person name="Kayamori A."/>
            <person name="Aoki K."/>
            <person name="Shiwa Y."/>
            <person name="Matsutani M."/>
            <person name="Fujita N."/>
            <person name="Sugita T."/>
            <person name="Iwasaki W."/>
            <person name="Tanaka N."/>
            <person name="Takashima M."/>
        </authorList>
    </citation>
    <scope>NUCLEOTIDE SEQUENCE</scope>
    <source>
        <strain evidence="5">HIS019</strain>
    </source>
</reference>
<evidence type="ECO:0000256" key="3">
    <source>
        <dbReference type="RuleBase" id="RU369002"/>
    </source>
</evidence>
<keyword evidence="3" id="KW-0539">Nucleus</keyword>
<dbReference type="InterPro" id="IPR018222">
    <property type="entry name" value="Nuclear_transport_factor_2_euk"/>
</dbReference>
<proteinExistence type="predicted"/>
<comment type="function">
    <text evidence="3">Has a role in nuclear-cytoplasmic transport of proteins and mRNAs.</text>
</comment>
<comment type="subcellular location">
    <subcellularLocation>
        <location evidence="3">Cytoplasm</location>
    </subcellularLocation>
    <subcellularLocation>
        <location evidence="3">Nucleus</location>
    </subcellularLocation>
</comment>
<gene>
    <name evidence="5" type="primary">NTF2</name>
    <name evidence="5" type="ORF">CcaverHIS019_0206100</name>
</gene>
<dbReference type="GO" id="GO:0005737">
    <property type="term" value="C:cytoplasm"/>
    <property type="evidence" value="ECO:0007669"/>
    <property type="project" value="UniProtKB-SubCell"/>
</dbReference>
<evidence type="ECO:0000256" key="2">
    <source>
        <dbReference type="ARBA" id="ARBA00026247"/>
    </source>
</evidence>
<keyword evidence="3" id="KW-0653">Protein transport</keyword>
<dbReference type="RefSeq" id="XP_060454514.1">
    <property type="nucleotide sequence ID" value="XM_060597640.1"/>
</dbReference>
<sequence>MADINSVAKAFTDFYYPAFDNDRASLQALYREQSMLTWEQEQIMGASNIIEKLKNLPFQKVVHRVVTVDAQPASASVASLVVLVTGQLLVDDGTNVLQFSQMFQLIPDNGTYYVQNDVFRLVYG</sequence>
<evidence type="ECO:0000259" key="4">
    <source>
        <dbReference type="PROSITE" id="PS50177"/>
    </source>
</evidence>
<name>A0AA48IFK0_9TREE</name>
<dbReference type="GO" id="GO:0006606">
    <property type="term" value="P:protein import into nucleus"/>
    <property type="evidence" value="ECO:0007669"/>
    <property type="project" value="UniProtKB-ARBA"/>
</dbReference>
<dbReference type="CDD" id="cd00780">
    <property type="entry name" value="NTF2"/>
    <property type="match status" value="1"/>
</dbReference>
<feature type="domain" description="NTF2" evidence="4">
    <location>
        <begin position="7"/>
        <end position="121"/>
    </location>
</feature>
<keyword evidence="6" id="KW-1185">Reference proteome</keyword>
<dbReference type="InterPro" id="IPR032710">
    <property type="entry name" value="NTF2-like_dom_sf"/>
</dbReference>
<keyword evidence="1 3" id="KW-0963">Cytoplasm</keyword>
<evidence type="ECO:0000256" key="1">
    <source>
        <dbReference type="ARBA" id="ARBA00022490"/>
    </source>
</evidence>
<dbReference type="EMBL" id="AP028213">
    <property type="protein sequence ID" value="BEI89248.1"/>
    <property type="molecule type" value="Genomic_DNA"/>
</dbReference>
<dbReference type="GO" id="GO:0005635">
    <property type="term" value="C:nuclear envelope"/>
    <property type="evidence" value="ECO:0007669"/>
    <property type="project" value="UniProtKB-ARBA"/>
</dbReference>
<dbReference type="AlphaFoldDB" id="A0AA48IFK0"/>
<dbReference type="Pfam" id="PF02136">
    <property type="entry name" value="NTF2"/>
    <property type="match status" value="1"/>
</dbReference>
<dbReference type="InterPro" id="IPR002075">
    <property type="entry name" value="NTF2_dom"/>
</dbReference>
<dbReference type="PROSITE" id="PS50177">
    <property type="entry name" value="NTF2_DOMAIN"/>
    <property type="match status" value="1"/>
</dbReference>
<dbReference type="GeneID" id="85493119"/>
<keyword evidence="3" id="KW-0813">Transport</keyword>
<dbReference type="Proteomes" id="UP001233271">
    <property type="component" value="Chromosome 2"/>
</dbReference>
<dbReference type="PANTHER" id="PTHR12612">
    <property type="entry name" value="NUCLEAR TRANSPORT FACTOR 2"/>
    <property type="match status" value="1"/>
</dbReference>
<dbReference type="FunFam" id="3.10.450.50:FF:000005">
    <property type="entry name" value="Nuclear transport factor 2"/>
    <property type="match status" value="1"/>
</dbReference>
<dbReference type="GO" id="GO:0051028">
    <property type="term" value="P:mRNA transport"/>
    <property type="evidence" value="ECO:0007669"/>
    <property type="project" value="UniProtKB-UniRule"/>
</dbReference>
<accession>A0AA48IFK0</accession>
<organism evidence="5 6">
    <name type="scientific">Cutaneotrichosporon cavernicola</name>
    <dbReference type="NCBI Taxonomy" id="279322"/>
    <lineage>
        <taxon>Eukaryota</taxon>
        <taxon>Fungi</taxon>
        <taxon>Dikarya</taxon>
        <taxon>Basidiomycota</taxon>
        <taxon>Agaricomycotina</taxon>
        <taxon>Tremellomycetes</taxon>
        <taxon>Trichosporonales</taxon>
        <taxon>Trichosporonaceae</taxon>
        <taxon>Cutaneotrichosporon</taxon>
    </lineage>
</organism>